<dbReference type="GO" id="GO:0032259">
    <property type="term" value="P:methylation"/>
    <property type="evidence" value="ECO:0007669"/>
    <property type="project" value="UniProtKB-KW"/>
</dbReference>
<evidence type="ECO:0000256" key="1">
    <source>
        <dbReference type="SAM" id="SignalP"/>
    </source>
</evidence>
<comment type="caution">
    <text evidence="2">The sequence shown here is derived from an EMBL/GenBank/DDBJ whole genome shotgun (WGS) entry which is preliminary data.</text>
</comment>
<sequence>MNTRRLASVALAAVVVLSTAGCSMISPQATTISYSAAEGVNITHSAPLKVRNALFVANEKGTEANFLAAIVNDTDTDETLLVGIEGTTQRVPVAAHSTVSLGFDGAEPLLFTGLSAKPGTDVRTTFQSGTGEAVEDRVPVLDGTLSYLKDFVPAN</sequence>
<keyword evidence="2" id="KW-0489">Methyltransferase</keyword>
<dbReference type="Proteomes" id="UP000031202">
    <property type="component" value="Unassembled WGS sequence"/>
</dbReference>
<organism evidence="2 3">
    <name type="scientific">Microbacterium hominis</name>
    <dbReference type="NCBI Taxonomy" id="162426"/>
    <lineage>
        <taxon>Bacteria</taxon>
        <taxon>Bacillati</taxon>
        <taxon>Actinomycetota</taxon>
        <taxon>Actinomycetes</taxon>
        <taxon>Micrococcales</taxon>
        <taxon>Microbacteriaceae</taxon>
        <taxon>Microbacterium</taxon>
    </lineage>
</organism>
<dbReference type="AlphaFoldDB" id="A0A0B4D063"/>
<proteinExistence type="predicted"/>
<feature type="chain" id="PRO_5038748649" evidence="1">
    <location>
        <begin position="21"/>
        <end position="155"/>
    </location>
</feature>
<dbReference type="EMBL" id="JWSZ01000001">
    <property type="protein sequence ID" value="KIC60051.1"/>
    <property type="molecule type" value="Genomic_DNA"/>
</dbReference>
<name>A0A0B4D063_9MICO</name>
<dbReference type="RefSeq" id="WP_039411823.1">
    <property type="nucleotide sequence ID" value="NZ_JWSZ01000001.1"/>
</dbReference>
<dbReference type="GO" id="GO:0008168">
    <property type="term" value="F:methyltransferase activity"/>
    <property type="evidence" value="ECO:0007669"/>
    <property type="project" value="UniProtKB-KW"/>
</dbReference>
<feature type="signal peptide" evidence="1">
    <location>
        <begin position="1"/>
        <end position="20"/>
    </location>
</feature>
<accession>A0A0B4D063</accession>
<protein>
    <submittedName>
        <fullName evidence="2">DNA modification methylase</fullName>
    </submittedName>
</protein>
<evidence type="ECO:0000313" key="2">
    <source>
        <dbReference type="EMBL" id="KIC60051.1"/>
    </source>
</evidence>
<keyword evidence="2" id="KW-0808">Transferase</keyword>
<keyword evidence="1" id="KW-0732">Signal</keyword>
<dbReference type="PROSITE" id="PS51257">
    <property type="entry name" value="PROKAR_LIPOPROTEIN"/>
    <property type="match status" value="1"/>
</dbReference>
<evidence type="ECO:0000313" key="3">
    <source>
        <dbReference type="Proteomes" id="UP000031202"/>
    </source>
</evidence>
<gene>
    <name evidence="2" type="ORF">RM52_01170</name>
</gene>
<reference evidence="2 3" key="1">
    <citation type="submission" date="2014-12" db="EMBL/GenBank/DDBJ databases">
        <title>Genome sequencing of Microbacterium hominis TPW29.</title>
        <authorList>
            <person name="Tan P.W."/>
            <person name="Chan K.-G."/>
        </authorList>
    </citation>
    <scope>NUCLEOTIDE SEQUENCE [LARGE SCALE GENOMIC DNA]</scope>
    <source>
        <strain evidence="2 3">TPW29</strain>
    </source>
</reference>